<gene>
    <name evidence="2" type="ORF">CYFUS_000471</name>
</gene>
<sequence>MQWFIVARELRLLHVTTSPELRLAALEHIAAAEHHGDNHAPFFVLETPTSEGDDGWDGRAEELHADYEELRTLLTDANEGISLPQAWAPPRAQIPLVRFGLEVGEALRRLTAPFDGLVLVLAPIEVRQPKRWVADLQALLTRPELKKARFIVVEADGAHCARVAEALGKQAERVDASVEEKAAREDMARVLASMASAPVGATGARLSGAAGPRVAPPPRPGAARLMPTAQREELARQLNVAPALLDLEFQQTLRRKVFSAAQALREGNPVLAVQEQREARDLCLAAGLGREAVSLDLVLGGYVLQAGRHAQALEIFREVRQRAEAHQLRDMAVQAQLAQASTLLVLQRIEDATLAYAEAGQLGMAASSPMLGIEGYRMCGQLLAAAGKPLEAATVWKRALDVASKASPDERRTTSAPEAARQLAALCRQHGLKTQAESLEAQASSLETPVVARAQEA</sequence>
<feature type="region of interest" description="Disordered" evidence="1">
    <location>
        <begin position="438"/>
        <end position="457"/>
    </location>
</feature>
<name>A0A250ITI7_9BACT</name>
<feature type="compositionally biased region" description="Polar residues" evidence="1">
    <location>
        <begin position="438"/>
        <end position="447"/>
    </location>
</feature>
<dbReference type="InterPro" id="IPR011990">
    <property type="entry name" value="TPR-like_helical_dom_sf"/>
</dbReference>
<evidence type="ECO:0000313" key="3">
    <source>
        <dbReference type="Proteomes" id="UP000217257"/>
    </source>
</evidence>
<evidence type="ECO:0000256" key="1">
    <source>
        <dbReference type="SAM" id="MobiDB-lite"/>
    </source>
</evidence>
<dbReference type="Proteomes" id="UP000217257">
    <property type="component" value="Chromosome"/>
</dbReference>
<protein>
    <submittedName>
        <fullName evidence="2">Uncharacterized protein</fullName>
    </submittedName>
</protein>
<dbReference type="Gene3D" id="1.25.40.10">
    <property type="entry name" value="Tetratricopeptide repeat domain"/>
    <property type="match status" value="1"/>
</dbReference>
<dbReference type="KEGG" id="cfus:CYFUS_000471"/>
<dbReference type="SUPFAM" id="SSF48452">
    <property type="entry name" value="TPR-like"/>
    <property type="match status" value="1"/>
</dbReference>
<reference evidence="2 3" key="1">
    <citation type="submission" date="2017-06" db="EMBL/GenBank/DDBJ databases">
        <title>Sequencing and comparative analysis of myxobacterial genomes.</title>
        <authorList>
            <person name="Rupp O."/>
            <person name="Goesmann A."/>
            <person name="Sogaard-Andersen L."/>
        </authorList>
    </citation>
    <scope>NUCLEOTIDE SEQUENCE [LARGE SCALE GENOMIC DNA]</scope>
    <source>
        <strain evidence="2 3">DSM 52655</strain>
    </source>
</reference>
<evidence type="ECO:0000313" key="2">
    <source>
        <dbReference type="EMBL" id="ATB35059.1"/>
    </source>
</evidence>
<dbReference type="AlphaFoldDB" id="A0A250ITI7"/>
<dbReference type="EMBL" id="CP022098">
    <property type="protein sequence ID" value="ATB35059.1"/>
    <property type="molecule type" value="Genomic_DNA"/>
</dbReference>
<organism evidence="2 3">
    <name type="scientific">Cystobacter fuscus</name>
    <dbReference type="NCBI Taxonomy" id="43"/>
    <lineage>
        <taxon>Bacteria</taxon>
        <taxon>Pseudomonadati</taxon>
        <taxon>Myxococcota</taxon>
        <taxon>Myxococcia</taxon>
        <taxon>Myxococcales</taxon>
        <taxon>Cystobacterineae</taxon>
        <taxon>Archangiaceae</taxon>
        <taxon>Cystobacter</taxon>
    </lineage>
</organism>
<proteinExistence type="predicted"/>
<accession>A0A250ITI7</accession>
<dbReference type="RefSeq" id="WP_095983734.1">
    <property type="nucleotide sequence ID" value="NZ_CP022098.1"/>
</dbReference>